<feature type="compositionally biased region" description="Basic and acidic residues" evidence="2">
    <location>
        <begin position="844"/>
        <end position="860"/>
    </location>
</feature>
<proteinExistence type="predicted"/>
<dbReference type="InterPro" id="IPR028750">
    <property type="entry name" value="CEP350/CC187"/>
</dbReference>
<feature type="region of interest" description="Disordered" evidence="2">
    <location>
        <begin position="1003"/>
        <end position="1140"/>
    </location>
</feature>
<feature type="compositionally biased region" description="Polar residues" evidence="2">
    <location>
        <begin position="1021"/>
        <end position="1046"/>
    </location>
</feature>
<feature type="region of interest" description="Disordered" evidence="2">
    <location>
        <begin position="1159"/>
        <end position="1203"/>
    </location>
</feature>
<feature type="coiled-coil region" evidence="1">
    <location>
        <begin position="1559"/>
        <end position="1586"/>
    </location>
</feature>
<reference evidence="4" key="2">
    <citation type="submission" date="2023-11" db="UniProtKB">
        <authorList>
            <consortium name="WormBaseParasite"/>
        </authorList>
    </citation>
    <scope>IDENTIFICATION</scope>
</reference>
<name>A0AA85JX21_TRIRE</name>
<dbReference type="GO" id="GO:0034453">
    <property type="term" value="P:microtubule anchoring"/>
    <property type="evidence" value="ECO:0007669"/>
    <property type="project" value="InterPro"/>
</dbReference>
<dbReference type="Proteomes" id="UP000050795">
    <property type="component" value="Unassembled WGS sequence"/>
</dbReference>
<evidence type="ECO:0000313" key="4">
    <source>
        <dbReference type="WBParaSite" id="TREG1_58430.2"/>
    </source>
</evidence>
<feature type="compositionally biased region" description="Basic residues" evidence="2">
    <location>
        <begin position="1181"/>
        <end position="1190"/>
    </location>
</feature>
<protein>
    <submittedName>
        <fullName evidence="4">Uncharacterized protein</fullName>
    </submittedName>
</protein>
<feature type="compositionally biased region" description="Polar residues" evidence="2">
    <location>
        <begin position="1307"/>
        <end position="1340"/>
    </location>
</feature>
<feature type="region of interest" description="Disordered" evidence="2">
    <location>
        <begin position="2039"/>
        <end position="2090"/>
    </location>
</feature>
<feature type="compositionally biased region" description="Polar residues" evidence="2">
    <location>
        <begin position="1065"/>
        <end position="1078"/>
    </location>
</feature>
<feature type="region of interest" description="Disordered" evidence="2">
    <location>
        <begin position="1689"/>
        <end position="1778"/>
    </location>
</feature>
<evidence type="ECO:0000313" key="3">
    <source>
        <dbReference type="Proteomes" id="UP000050795"/>
    </source>
</evidence>
<feature type="compositionally biased region" description="Low complexity" evidence="2">
    <location>
        <begin position="1003"/>
        <end position="1020"/>
    </location>
</feature>
<feature type="region of interest" description="Disordered" evidence="2">
    <location>
        <begin position="1288"/>
        <end position="1340"/>
    </location>
</feature>
<feature type="coiled-coil region" evidence="1">
    <location>
        <begin position="268"/>
        <end position="304"/>
    </location>
</feature>
<feature type="region of interest" description="Disordered" evidence="2">
    <location>
        <begin position="1488"/>
        <end position="1535"/>
    </location>
</feature>
<feature type="region of interest" description="Disordered" evidence="2">
    <location>
        <begin position="844"/>
        <end position="867"/>
    </location>
</feature>
<accession>A0AA85JX21</accession>
<feature type="compositionally biased region" description="Basic residues" evidence="2">
    <location>
        <begin position="1504"/>
        <end position="1521"/>
    </location>
</feature>
<dbReference type="PANTHER" id="PTHR13958">
    <property type="entry name" value="CENTROSOME-ASSOCIATED PROTEIN 350"/>
    <property type="match status" value="1"/>
</dbReference>
<dbReference type="WBParaSite" id="TREG1_58430.2">
    <property type="protein sequence ID" value="TREG1_58430.2"/>
    <property type="gene ID" value="TREG1_58430"/>
</dbReference>
<evidence type="ECO:0000256" key="1">
    <source>
        <dbReference type="SAM" id="Coils"/>
    </source>
</evidence>
<feature type="region of interest" description="Disordered" evidence="2">
    <location>
        <begin position="464"/>
        <end position="486"/>
    </location>
</feature>
<feature type="compositionally biased region" description="Acidic residues" evidence="2">
    <location>
        <begin position="2074"/>
        <end position="2087"/>
    </location>
</feature>
<feature type="coiled-coil region" evidence="1">
    <location>
        <begin position="1236"/>
        <end position="1269"/>
    </location>
</feature>
<dbReference type="GO" id="GO:0008017">
    <property type="term" value="F:microtubule binding"/>
    <property type="evidence" value="ECO:0007669"/>
    <property type="project" value="InterPro"/>
</dbReference>
<feature type="region of interest" description="Disordered" evidence="2">
    <location>
        <begin position="428"/>
        <end position="451"/>
    </location>
</feature>
<feature type="compositionally biased region" description="Basic and acidic residues" evidence="2">
    <location>
        <begin position="1159"/>
        <end position="1168"/>
    </location>
</feature>
<feature type="compositionally biased region" description="Polar residues" evidence="2">
    <location>
        <begin position="1116"/>
        <end position="1132"/>
    </location>
</feature>
<feature type="compositionally biased region" description="Acidic residues" evidence="2">
    <location>
        <begin position="1738"/>
        <end position="1757"/>
    </location>
</feature>
<reference evidence="3" key="1">
    <citation type="submission" date="2022-06" db="EMBL/GenBank/DDBJ databases">
        <authorList>
            <person name="Berger JAMES D."/>
            <person name="Berger JAMES D."/>
        </authorList>
    </citation>
    <scope>NUCLEOTIDE SEQUENCE [LARGE SCALE GENOMIC DNA]</scope>
</reference>
<sequence>MERIQQIVNQQKSRCLDVESPPSNGLNLNGFINGDHNAVESSNTSVIRKVIEGTAPSAYPGFCLVTGDQENILSNNNTCARSCKSDAKAQSLRHLHDTCPKNPCVRHVSAKIDPSRQDSAKRDLLLNNAHSRRQGQELIQKYLDAVSSESVDRQADVKKQCVPPDPTKHIGFECFTSMDNQLTANPDQNEPINNNNNKNLNANKNERLVCSSTAAPLMASKSKKGIFRPHVTKSAITKCTGPQAVTQDCSSHAASGGCSTPRAHLKALVQLQREARRLERQRQIEAQKEEQARIQRNLQATAQAAAAAAAKLPITSSRKIVEPAKVVTESTTLQQLKASVPPLTSYSSEREQKLEQLLRREFFPHDHQTDELDLPSDDLDRDPIRLNGQHIITARKSVCNSTRTSMPNPVLSHQYCKKRNSMVILHKPDSAPRSPKYGKLNSDSAPKTNGFKPEFGSSYLVAAEQQHHHHDHHHHYQQQQQQDDRRWHEMNSHFGTAVTLSSAVDNLLASGDHSSRLCGSELPKAAISCQQDIEVQVSAPVSYTQVEGNALSSLTGIRDRVTHHSGARKRLSYHKEPGVSCSNRSRAALCDHATEAARLDIKLSTQRVKHMIVDSDNDDDGDTYSGDEDFCHINIDNNNENSSLSSSLSSSYYEVIKKPSFNSWRRLEAVGASESELDEDNVCIVEDIKDDLIAEPPRTSFRYAAAAADRHLHTAGVNHFVKNECARKEFWNHIYADPLRFVSVHKRQQKLLHIENRSHQQSSSGFQTNHSKRRTMTGIGYAKNGSKITSPPVHDVRTADHNVASNTSTTINSQVVTVECTESKEHGIKSHKIYSIKTKAHEFITEEKESSSQSDPHRQSSESSSLAKNYQKNDFFSNGVVNSSSQPRLPPAALNLQLTAEMNYLETLASSMQHIADMESLRHITAAQAECVSLAQLLKARELQISSKANDQVSEKETQVSGTLLINPGTNNLISSAHSSQFQGVLKAAEEFDKIERRLSVKTSHLNSLSSSRSTAESPSVRTNISDQTSVHKSSTMNNATLSDASSYDDDEDGGDMTKSDTTKHVSSSMESSSQKRNSNTDDVKSTLASVITASDSSRDSYRPSTASGVVAVNGRSATTPMSSKGITSSNAVKKHESGPQEIAQMVDFRREDNGFIKCNKNDDDGLSKKLNNNNNDEGHSKRRKSKRSMQHNERPHAKPINIPTLNLYSASLDNSCQQERSDEFNQVKYVLNKRVAALQSRRKKAEELLALSKNLELEEAEVVRLEREALIAIQSKRSTLSTNRYTEFSHASSNNSSKSGKCSKSAQWSKTISDSKHNNNNSYNRRPSTTHSTVKQSTNYIPYTDDVKLSNGAKDEQLSEAFPTASLGKSVSVSLGGGSQINVNTTSDSSSARTISSATDIQFCKSDSDSCRSAATAAASHSTRFNSHRSVVDMHQSKSTQQNEIPSSLHLSIEIADIGRGSKSTGNSISKVDNAVETTPTLRRLLPCEIGSPLDRTMTPSSRHLRQRSNSHDSGRRKRVTVPNSTDSLDDEGRMYVSGVGADDEPFSTMSANSHSDLSELESRIQALNSNLKKQESILSRINLEYKRVHKDRLARLESTLLKHRQLCTEIIANIKADLDVCKASICNESGDYSHSKSINNNLIITTADNLSGISLSKSVHNNLTLNDDGNSNENNISCSMQILDKIPASGGSQTIPDDDQLTTPTATPTTTTTTKEEETEPDTLISVAEELVSPQDTDDELNQLDLDDDDDDDGDVSSRNTPVVAEASPSNSSLDEIKAISPLPDVNASLSNKENKEIIVNCEVLKPPSSVSLSISPALPPPPQSPPTTDRFCTDISHKTTDGDHNEEEVKNDNVSVRYPTESVLIFDHVKVDDVDGDGAFQAKHATATIQQTTAQDASALMQTRNFSSTSQICSEIVKNDKSPPALDTVAHNAPECIEMSTTTAPLTPSVNGIINADSEQIPVMLTTVNNHDGDYKRMKVSSDAPPVAAYTPEVKTTSLLQIASEHRQREEVVDRITSELLMQLVSEAIRSTLNVRMSNTQTKTSDDSESDKENNLVEGSFPQQKSPVFNDDGDDEEESSDEESIPLLDLGVKLSDEDFEEKISKAAKSKIHVTPEPSYSEESVQGLFADIPERSQALIQLAVKHFWEYRSNAEVGYKEASLTEALNNPPAEFGFDYCDKIDLEIFKTKSNIRFISSTLLFDLIGELLQKIYAGEDNEVNEQQQKQHMVNHFQAKSTHRVSSAQFRLWRGPCRPTNYNHLLNIVTSEICRELNLKTDGSSMLNTIHQQQQQQQEGNKSKRRLNEIPSSLASTLSSSSRFSRLVQWTLSKKSWLDRILDIELRLDEPTWLSYVPEEREIKMKLADELWQDVLNDAVCSVIALNSCKS</sequence>
<feature type="compositionally biased region" description="Basic residues" evidence="2">
    <location>
        <begin position="467"/>
        <end position="476"/>
    </location>
</feature>
<dbReference type="GO" id="GO:0005813">
    <property type="term" value="C:centrosome"/>
    <property type="evidence" value="ECO:0007669"/>
    <property type="project" value="InterPro"/>
</dbReference>
<feature type="compositionally biased region" description="Low complexity" evidence="2">
    <location>
        <begin position="1703"/>
        <end position="1715"/>
    </location>
</feature>
<feature type="compositionally biased region" description="Low complexity" evidence="2">
    <location>
        <begin position="1293"/>
        <end position="1306"/>
    </location>
</feature>
<dbReference type="PANTHER" id="PTHR13958:SF3">
    <property type="entry name" value="CAP-GLY DOMAIN-CONTAINING PROTEIN-RELATED"/>
    <property type="match status" value="1"/>
</dbReference>
<keyword evidence="1" id="KW-0175">Coiled coil</keyword>
<keyword evidence="3" id="KW-1185">Reference proteome</keyword>
<feature type="compositionally biased region" description="Polar residues" evidence="2">
    <location>
        <begin position="1087"/>
        <end position="1096"/>
    </location>
</feature>
<organism evidence="3 4">
    <name type="scientific">Trichobilharzia regenti</name>
    <name type="common">Nasal bird schistosome</name>
    <dbReference type="NCBI Taxonomy" id="157069"/>
    <lineage>
        <taxon>Eukaryota</taxon>
        <taxon>Metazoa</taxon>
        <taxon>Spiralia</taxon>
        <taxon>Lophotrochozoa</taxon>
        <taxon>Platyhelminthes</taxon>
        <taxon>Trematoda</taxon>
        <taxon>Digenea</taxon>
        <taxon>Strigeidida</taxon>
        <taxon>Schistosomatoidea</taxon>
        <taxon>Schistosomatidae</taxon>
        <taxon>Trichobilharzia</taxon>
    </lineage>
</organism>
<evidence type="ECO:0000256" key="2">
    <source>
        <dbReference type="SAM" id="MobiDB-lite"/>
    </source>
</evidence>